<dbReference type="AlphaFoldDB" id="A0A6C0BG45"/>
<organism evidence="2">
    <name type="scientific">viral metagenome</name>
    <dbReference type="NCBI Taxonomy" id="1070528"/>
    <lineage>
        <taxon>unclassified sequences</taxon>
        <taxon>metagenomes</taxon>
        <taxon>organismal metagenomes</taxon>
    </lineage>
</organism>
<evidence type="ECO:0000256" key="1">
    <source>
        <dbReference type="SAM" id="MobiDB-lite"/>
    </source>
</evidence>
<feature type="region of interest" description="Disordered" evidence="1">
    <location>
        <begin position="28"/>
        <end position="60"/>
    </location>
</feature>
<accession>A0A6C0BG45</accession>
<proteinExistence type="predicted"/>
<name>A0A6C0BG45_9ZZZZ</name>
<reference evidence="2" key="1">
    <citation type="journal article" date="2020" name="Nature">
        <title>Giant virus diversity and host interactions through global metagenomics.</title>
        <authorList>
            <person name="Schulz F."/>
            <person name="Roux S."/>
            <person name="Paez-Espino D."/>
            <person name="Jungbluth S."/>
            <person name="Walsh D.A."/>
            <person name="Denef V.J."/>
            <person name="McMahon K.D."/>
            <person name="Konstantinidis K.T."/>
            <person name="Eloe-Fadrosh E.A."/>
            <person name="Kyrpides N.C."/>
            <person name="Woyke T."/>
        </authorList>
    </citation>
    <scope>NUCLEOTIDE SEQUENCE</scope>
    <source>
        <strain evidence="2">GVMAG-M-3300013004-44</strain>
    </source>
</reference>
<feature type="compositionally biased region" description="Basic residues" evidence="1">
    <location>
        <begin position="42"/>
        <end position="60"/>
    </location>
</feature>
<sequence length="60" mass="6859">MASIQEGMLLKAYQPSEGVMRWATTAGAATPSAAEMRNVAHGGRRSRRHRRKRTRRHTRR</sequence>
<evidence type="ECO:0000313" key="2">
    <source>
        <dbReference type="EMBL" id="QHS90962.1"/>
    </source>
</evidence>
<protein>
    <submittedName>
        <fullName evidence="2">Uncharacterized protein</fullName>
    </submittedName>
</protein>
<dbReference type="EMBL" id="MN739154">
    <property type="protein sequence ID" value="QHS90962.1"/>
    <property type="molecule type" value="Genomic_DNA"/>
</dbReference>